<feature type="transmembrane region" description="Helical" evidence="1">
    <location>
        <begin position="20"/>
        <end position="40"/>
    </location>
</feature>
<keyword evidence="1" id="KW-1133">Transmembrane helix</keyword>
<evidence type="ECO:0008006" key="4">
    <source>
        <dbReference type="Google" id="ProtNLM"/>
    </source>
</evidence>
<dbReference type="InterPro" id="IPR012902">
    <property type="entry name" value="N_methyl_site"/>
</dbReference>
<dbReference type="AlphaFoldDB" id="A0A1J4VF16"/>
<dbReference type="Pfam" id="PF07963">
    <property type="entry name" value="N_methyl"/>
    <property type="match status" value="1"/>
</dbReference>
<evidence type="ECO:0000313" key="3">
    <source>
        <dbReference type="Proteomes" id="UP000183206"/>
    </source>
</evidence>
<organism evidence="2 3">
    <name type="scientific">Candidatus Nomurabacteria bacterium CG1_02_47_685</name>
    <dbReference type="NCBI Taxonomy" id="1805282"/>
    <lineage>
        <taxon>Bacteria</taxon>
        <taxon>Candidatus Nomuraibacteriota</taxon>
    </lineage>
</organism>
<dbReference type="Proteomes" id="UP000183206">
    <property type="component" value="Unassembled WGS sequence"/>
</dbReference>
<comment type="caution">
    <text evidence="2">The sequence shown here is derived from an EMBL/GenBank/DDBJ whole genome shotgun (WGS) entry which is preliminary data.</text>
</comment>
<dbReference type="EMBL" id="MNVO01000020">
    <property type="protein sequence ID" value="OIO33078.1"/>
    <property type="molecule type" value="Genomic_DNA"/>
</dbReference>
<dbReference type="STRING" id="1805282.AUJ44_01145"/>
<dbReference type="NCBIfam" id="TIGR02532">
    <property type="entry name" value="IV_pilin_GFxxxE"/>
    <property type="match status" value="1"/>
</dbReference>
<reference evidence="2 3" key="1">
    <citation type="journal article" date="2016" name="Environ. Microbiol.">
        <title>Genomic resolution of a cold subsurface aquifer community provides metabolic insights for novel microbes adapted to high CO concentrations.</title>
        <authorList>
            <person name="Probst A.J."/>
            <person name="Castelle C.J."/>
            <person name="Singh A."/>
            <person name="Brown C.T."/>
            <person name="Anantharaman K."/>
            <person name="Sharon I."/>
            <person name="Hug L.A."/>
            <person name="Burstein D."/>
            <person name="Emerson J.B."/>
            <person name="Thomas B.C."/>
            <person name="Banfield J.F."/>
        </authorList>
    </citation>
    <scope>NUCLEOTIDE SEQUENCE [LARGE SCALE GENOMIC DNA]</scope>
    <source>
        <strain evidence="2">CG1_02_47_685</strain>
    </source>
</reference>
<evidence type="ECO:0000313" key="2">
    <source>
        <dbReference type="EMBL" id="OIO33078.1"/>
    </source>
</evidence>
<name>A0A1J4VF16_9BACT</name>
<protein>
    <recommendedName>
        <fullName evidence="4">Prepilin-type N-terminal cleavage/methylation domain-containing protein</fullName>
    </recommendedName>
</protein>
<accession>A0A1J4VF16</accession>
<keyword evidence="1" id="KW-0812">Transmembrane</keyword>
<proteinExistence type="predicted"/>
<sequence>MSSLKKFCSSRLPQGGFGLIEVVIATAILASVLLGVSFFFQTALRMSRNTTHLVQANFLSEEGIEAVKLMRDDSWDNIANLAAGIDYYLDFDGVNFATTTTDTYIDGMFDRSFTVSDVRRDGNNDIATVGVIDPNTKKIALTVAWNSGYGTSTRTIETYITNLFNL</sequence>
<evidence type="ECO:0000256" key="1">
    <source>
        <dbReference type="SAM" id="Phobius"/>
    </source>
</evidence>
<keyword evidence="1" id="KW-0472">Membrane</keyword>
<gene>
    <name evidence="2" type="ORF">AUJ44_01145</name>
</gene>